<dbReference type="EMBL" id="CAJMWZ010003769">
    <property type="protein sequence ID" value="CAE6478744.1"/>
    <property type="molecule type" value="Genomic_DNA"/>
</dbReference>
<dbReference type="AlphaFoldDB" id="A0A8H3CCJ3"/>
<evidence type="ECO:0000313" key="2">
    <source>
        <dbReference type="Proteomes" id="UP000663850"/>
    </source>
</evidence>
<dbReference type="Proteomes" id="UP000663850">
    <property type="component" value="Unassembled WGS sequence"/>
</dbReference>
<accession>A0A8H3CCJ3</accession>
<reference evidence="1" key="1">
    <citation type="submission" date="2021-01" db="EMBL/GenBank/DDBJ databases">
        <authorList>
            <person name="Kaushik A."/>
        </authorList>
    </citation>
    <scope>NUCLEOTIDE SEQUENCE</scope>
    <source>
        <strain evidence="1">Type strain: AG8-Rh-89/</strain>
    </source>
</reference>
<sequence length="388" mass="44533">EDWIRDVTPELFLDPAPGAWIQHSRPVTNSGPLHWVLDAGFLGIWHQPVGVKNKWTSVFLLDESTGLLILQPSELMNAYQELATSRIHTVIDLNNKESERLVDPGTTELGYTAPSWISDGIDIEKIQMSALPSLAQETDGQPEKALLYLPSQMRNCLSITERSSRAIEFEQIKSQMLIGKGKNARGEVANTRAQTMLNRLEQCIKNATVDYNTSFDALKKLGVTAEDLGPLKKINNEHFKGLMGLLRAARELEEGRRKLPWFWTVRELGKTGGIKEDEEELNEAIRVEWFRGRERFCRWKEEELWLRRELASTMFSFRHMKESWKDLSKSDYARINPGYRSYCIRQSDVYHGLLTTEMLRSIKERSDIKICACALQEFAPIVEMLSMP</sequence>
<feature type="non-terminal residue" evidence="1">
    <location>
        <position position="1"/>
    </location>
</feature>
<organism evidence="1 2">
    <name type="scientific">Rhizoctonia solani</name>
    <dbReference type="NCBI Taxonomy" id="456999"/>
    <lineage>
        <taxon>Eukaryota</taxon>
        <taxon>Fungi</taxon>
        <taxon>Dikarya</taxon>
        <taxon>Basidiomycota</taxon>
        <taxon>Agaricomycotina</taxon>
        <taxon>Agaricomycetes</taxon>
        <taxon>Cantharellales</taxon>
        <taxon>Ceratobasidiaceae</taxon>
        <taxon>Rhizoctonia</taxon>
    </lineage>
</organism>
<proteinExistence type="predicted"/>
<evidence type="ECO:0000313" key="1">
    <source>
        <dbReference type="EMBL" id="CAE6478744.1"/>
    </source>
</evidence>
<protein>
    <submittedName>
        <fullName evidence="1">Uncharacterized protein</fullName>
    </submittedName>
</protein>
<gene>
    <name evidence="1" type="ORF">RDB_LOCUS72222</name>
</gene>
<comment type="caution">
    <text evidence="1">The sequence shown here is derived from an EMBL/GenBank/DDBJ whole genome shotgun (WGS) entry which is preliminary data.</text>
</comment>
<name>A0A8H3CCJ3_9AGAM</name>